<keyword evidence="4" id="KW-0132">Cell division</keyword>
<accession>A0A8T3BPN3</accession>
<dbReference type="InterPro" id="IPR011989">
    <property type="entry name" value="ARM-like"/>
</dbReference>
<dbReference type="PANTHER" id="PTHR14418">
    <property type="entry name" value="CONDENSIN COMPLEX SUBUNIT 3-RELATED"/>
    <property type="match status" value="1"/>
</dbReference>
<dbReference type="InterPro" id="IPR016024">
    <property type="entry name" value="ARM-type_fold"/>
</dbReference>
<feature type="region of interest" description="Disordered" evidence="8">
    <location>
        <begin position="956"/>
        <end position="994"/>
    </location>
</feature>
<feature type="region of interest" description="Disordered" evidence="8">
    <location>
        <begin position="1"/>
        <end position="29"/>
    </location>
</feature>
<dbReference type="AlphaFoldDB" id="A0A8T3BPN3"/>
<comment type="subcellular location">
    <subcellularLocation>
        <location evidence="1">Chromosome</location>
    </subcellularLocation>
</comment>
<organism evidence="10 11">
    <name type="scientific">Dendrobium nobile</name>
    <name type="common">Orchid</name>
    <dbReference type="NCBI Taxonomy" id="94219"/>
    <lineage>
        <taxon>Eukaryota</taxon>
        <taxon>Viridiplantae</taxon>
        <taxon>Streptophyta</taxon>
        <taxon>Embryophyta</taxon>
        <taxon>Tracheophyta</taxon>
        <taxon>Spermatophyta</taxon>
        <taxon>Magnoliopsida</taxon>
        <taxon>Liliopsida</taxon>
        <taxon>Asparagales</taxon>
        <taxon>Orchidaceae</taxon>
        <taxon>Epidendroideae</taxon>
        <taxon>Malaxideae</taxon>
        <taxon>Dendrobiinae</taxon>
        <taxon>Dendrobium</taxon>
    </lineage>
</organism>
<keyword evidence="6" id="KW-0226">DNA condensation</keyword>
<feature type="region of interest" description="Disordered" evidence="8">
    <location>
        <begin position="1028"/>
        <end position="1056"/>
    </location>
</feature>
<evidence type="ECO:0000256" key="4">
    <source>
        <dbReference type="ARBA" id="ARBA00022618"/>
    </source>
</evidence>
<proteinExistence type="inferred from homology"/>
<evidence type="ECO:0000256" key="7">
    <source>
        <dbReference type="ARBA" id="ARBA00023306"/>
    </source>
</evidence>
<keyword evidence="7" id="KW-0131">Cell cycle</keyword>
<evidence type="ECO:0000256" key="8">
    <source>
        <dbReference type="SAM" id="MobiDB-lite"/>
    </source>
</evidence>
<dbReference type="InterPro" id="IPR025977">
    <property type="entry name" value="Cnd3_C"/>
</dbReference>
<evidence type="ECO:0000259" key="9">
    <source>
        <dbReference type="Pfam" id="PF12719"/>
    </source>
</evidence>
<comment type="caution">
    <text evidence="10">The sequence shown here is derived from an EMBL/GenBank/DDBJ whole genome shotgun (WGS) entry which is preliminary data.</text>
</comment>
<dbReference type="GO" id="GO:0000796">
    <property type="term" value="C:condensin complex"/>
    <property type="evidence" value="ECO:0007669"/>
    <property type="project" value="InterPro"/>
</dbReference>
<evidence type="ECO:0000313" key="10">
    <source>
        <dbReference type="EMBL" id="KAI0516305.1"/>
    </source>
</evidence>
<feature type="domain" description="Nuclear condensin complex subunit 3 C-terminal" evidence="9">
    <location>
        <begin position="543"/>
        <end position="882"/>
    </location>
</feature>
<dbReference type="GO" id="GO:0000793">
    <property type="term" value="C:condensed chromosome"/>
    <property type="evidence" value="ECO:0007669"/>
    <property type="project" value="TreeGrafter"/>
</dbReference>
<name>A0A8T3BPN3_DENNO</name>
<dbReference type="GO" id="GO:0051301">
    <property type="term" value="P:cell division"/>
    <property type="evidence" value="ECO:0007669"/>
    <property type="project" value="UniProtKB-KW"/>
</dbReference>
<dbReference type="OrthoDB" id="27187at2759"/>
<dbReference type="EMBL" id="JAGYWB010000007">
    <property type="protein sequence ID" value="KAI0516305.1"/>
    <property type="molecule type" value="Genomic_DNA"/>
</dbReference>
<dbReference type="SMR" id="A0A8T3BPN3"/>
<evidence type="ECO:0000256" key="6">
    <source>
        <dbReference type="ARBA" id="ARBA00023067"/>
    </source>
</evidence>
<evidence type="ECO:0000256" key="1">
    <source>
        <dbReference type="ARBA" id="ARBA00004286"/>
    </source>
</evidence>
<gene>
    <name evidence="10" type="ORF">KFK09_008977</name>
</gene>
<dbReference type="Pfam" id="PF12719">
    <property type="entry name" value="Cnd3"/>
    <property type="match status" value="1"/>
</dbReference>
<evidence type="ECO:0000256" key="3">
    <source>
        <dbReference type="ARBA" id="ARBA00022454"/>
    </source>
</evidence>
<dbReference type="Proteomes" id="UP000829196">
    <property type="component" value="Unassembled WGS sequence"/>
</dbReference>
<feature type="compositionally biased region" description="Acidic residues" evidence="8">
    <location>
        <begin position="1047"/>
        <end position="1056"/>
    </location>
</feature>
<evidence type="ECO:0000256" key="5">
    <source>
        <dbReference type="ARBA" id="ARBA00022776"/>
    </source>
</evidence>
<comment type="similarity">
    <text evidence="2">Belongs to the CND3 (condensin subunit 3) family.</text>
</comment>
<evidence type="ECO:0000256" key="2">
    <source>
        <dbReference type="ARBA" id="ARBA00006533"/>
    </source>
</evidence>
<keyword evidence="11" id="KW-1185">Reference proteome</keyword>
<keyword evidence="3" id="KW-0158">Chromosome</keyword>
<keyword evidence="5" id="KW-0498">Mitosis</keyword>
<dbReference type="InterPro" id="IPR027165">
    <property type="entry name" value="CND3"/>
</dbReference>
<protein>
    <recommendedName>
        <fullName evidence="9">Nuclear condensin complex subunit 3 C-terminal domain-containing protein</fullName>
    </recommendedName>
</protein>
<reference evidence="10" key="1">
    <citation type="journal article" date="2022" name="Front. Genet.">
        <title>Chromosome-Scale Assembly of the Dendrobium nobile Genome Provides Insights Into the Molecular Mechanism of the Biosynthesis of the Medicinal Active Ingredient of Dendrobium.</title>
        <authorList>
            <person name="Xu Q."/>
            <person name="Niu S.-C."/>
            <person name="Li K.-L."/>
            <person name="Zheng P.-J."/>
            <person name="Zhang X.-J."/>
            <person name="Jia Y."/>
            <person name="Liu Y."/>
            <person name="Niu Y.-X."/>
            <person name="Yu L.-H."/>
            <person name="Chen D.-F."/>
            <person name="Zhang G.-Q."/>
        </authorList>
    </citation>
    <scope>NUCLEOTIDE SEQUENCE</scope>
    <source>
        <tissue evidence="10">Leaf</tissue>
    </source>
</reference>
<dbReference type="SUPFAM" id="SSF48371">
    <property type="entry name" value="ARM repeat"/>
    <property type="match status" value="1"/>
</dbReference>
<dbReference type="GO" id="GO:0007076">
    <property type="term" value="P:mitotic chromosome condensation"/>
    <property type="evidence" value="ECO:0007669"/>
    <property type="project" value="InterPro"/>
</dbReference>
<feature type="compositionally biased region" description="Acidic residues" evidence="8">
    <location>
        <begin position="983"/>
        <end position="994"/>
    </location>
</feature>
<dbReference type="PANTHER" id="PTHR14418:SF5">
    <property type="entry name" value="CONDENSIN COMPLEX SUBUNIT 3"/>
    <property type="match status" value="1"/>
</dbReference>
<sequence length="1056" mass="117938">MKPPRSEIRRESNFDVHEDLSGTTEKQEKMVEDHRLARQIAEILDECRLSHAVHTRKLKELTAIRSAVPNDLFFPSFAQAIKPLFDLSRRTPSSERAVRFVAAFAARRDGKNAFACDAFLEEFLRFLLIGTNAAHRAARFRSCHIISEIIMRLPDDAEVSDEVWDEVIESMKHRLDDKVPTIRGFAVCALSRFASDTENSNIVELFLRNLSQEQNADVRKMIVLSLPPCNTTSSSVVESTLDVSESVRKAAYFVLGSKFPLQSLSIKLRTAVLQRGLSDRSPLVMKECFKMLKEEWLTKCCNQDPLVLLRYLDVETYESVGEAVMDALQKDGMVHLKEGQSIRQYLCKSEGSEGNCTSGIQLMEAEASLYWRTLCRHLQNEAQVKGSDAANTTGTEAVVYASEASEKNDLLETVLPETVSDYVDLVRAHLLAGSTYRFVSRQLLLLGAMLDFSDSTNRKVASSFVQELLLRPLECDVDDDGNKIVMGDGVSLGGDRHWSSAVAELARKVYAAAGEFEASVSSVLKELIQPCRERTADFMQWMHCLAVAALLLENIESLRSLQGKNIEPSELLHSLLLPGAKQAHLDVQRASTRCLCLFGLLERRPSGEIVKQLRLLLIDGPSPVSVMACMALVDLITWHGPAELDRAIYLDPEHSMSHTTTHSSVDSFNMENSGSTGVINLLHAAMEKDISCETNQSDYEENLHSILGEGFAKFLLWSAKYPSIPICSHHLFLRRLIILYFSDETKEMQRLTQCLSVFFEHYPALEPLHKGCVSKVFIPVMRSMWPGVYGNPGGSSTMVFKKRKLAVQASRFMLQMMQMPLFSKELEDEHSFHSAEPKLGIDCREGGLGIRIAAEVVNYSEKKTSAAKSYLSALCRIVVLIQFRSEEQEAIKCMRGLMHGMISAISYDKDLVKELNLMAARLGSLDLQPDQDLPQDHAAAISEKLGLNGNLKFDSSVMPPVTPAPVSARTAPVRRRPRREALFDDDDDDDEDDDAAATFEVPITPSVVNIRSQRASKTLAMSRMTAKANIHFSDDEDDDRDRSVLTSEDESDGGTE</sequence>
<dbReference type="Gene3D" id="1.25.10.10">
    <property type="entry name" value="Leucine-rich Repeat Variant"/>
    <property type="match status" value="1"/>
</dbReference>
<evidence type="ECO:0000313" key="11">
    <source>
        <dbReference type="Proteomes" id="UP000829196"/>
    </source>
</evidence>